<dbReference type="InterPro" id="IPR050515">
    <property type="entry name" value="Beta-lactam/transpept"/>
</dbReference>
<evidence type="ECO:0000259" key="5">
    <source>
        <dbReference type="Pfam" id="PF00905"/>
    </source>
</evidence>
<feature type="region of interest" description="Disordered" evidence="4">
    <location>
        <begin position="1"/>
        <end position="27"/>
    </location>
</feature>
<comment type="subcellular location">
    <subcellularLocation>
        <location evidence="1">Membrane</location>
    </subcellularLocation>
</comment>
<evidence type="ECO:0000256" key="3">
    <source>
        <dbReference type="ARBA" id="ARBA00023136"/>
    </source>
</evidence>
<dbReference type="InterPro" id="IPR001460">
    <property type="entry name" value="PCN-bd_Tpept"/>
</dbReference>
<protein>
    <submittedName>
        <fullName evidence="7">Cell division protein FtsI</fullName>
    </submittedName>
</protein>
<dbReference type="GO" id="GO:0071555">
    <property type="term" value="P:cell wall organization"/>
    <property type="evidence" value="ECO:0007669"/>
    <property type="project" value="TreeGrafter"/>
</dbReference>
<dbReference type="SUPFAM" id="SSF56519">
    <property type="entry name" value="Penicillin binding protein dimerisation domain"/>
    <property type="match status" value="1"/>
</dbReference>
<feature type="domain" description="Penicillin-binding protein dimerisation" evidence="6">
    <location>
        <begin position="75"/>
        <end position="254"/>
    </location>
</feature>
<dbReference type="Gene3D" id="3.30.450.330">
    <property type="match status" value="1"/>
</dbReference>
<dbReference type="Proteomes" id="UP000093053">
    <property type="component" value="Chromosome"/>
</dbReference>
<dbReference type="InterPro" id="IPR036138">
    <property type="entry name" value="PBP_dimer_sf"/>
</dbReference>
<evidence type="ECO:0000256" key="1">
    <source>
        <dbReference type="ARBA" id="ARBA00004370"/>
    </source>
</evidence>
<keyword evidence="7" id="KW-0132">Cell division</keyword>
<proteinExistence type="inferred from homology"/>
<keyword evidence="7" id="KW-0131">Cell cycle</keyword>
<dbReference type="Pfam" id="PF00905">
    <property type="entry name" value="Transpeptidase"/>
    <property type="match status" value="1"/>
</dbReference>
<dbReference type="SUPFAM" id="SSF56601">
    <property type="entry name" value="beta-lactamase/transpeptidase-like"/>
    <property type="match status" value="1"/>
</dbReference>
<dbReference type="EMBL" id="CP016793">
    <property type="protein sequence ID" value="ANZ42958.1"/>
    <property type="molecule type" value="Genomic_DNA"/>
</dbReference>
<dbReference type="InterPro" id="IPR012338">
    <property type="entry name" value="Beta-lactam/transpept-like"/>
</dbReference>
<dbReference type="AlphaFoldDB" id="A0A1B2HZ07"/>
<feature type="domain" description="Penicillin-binding protein transpeptidase" evidence="5">
    <location>
        <begin position="303"/>
        <end position="617"/>
    </location>
</feature>
<dbReference type="STRING" id="1586287.BBK82_22930"/>
<dbReference type="GO" id="GO:0005886">
    <property type="term" value="C:plasma membrane"/>
    <property type="evidence" value="ECO:0007669"/>
    <property type="project" value="TreeGrafter"/>
</dbReference>
<sequence length="640" mass="69537">MPGPQQRGPRRPLSVRGPAPKARTGGNSKVRISVGRVLLIGALLAAGLKLVQVQGLQADELSAQARLQRTTYLNIPAERGAILDRNGNQLAFSVEVRALYILPQRARKNWDTEREKEKDKATKQFPQTYDEHARDVAKFVSATLGPQANGEKTDEESIYEQLVADISYEVLVSEAEPTKAAAVVAKYPSEIGSEYRAKRIYPNGQVASNIIGAANWRQDEKPPTTQGILGLENAADNVLAGRMGRRVVDTMSGNDTLVIPNTERELTKPQPGKSLELTIDVDTQYAVQRMVTDYTQKSGARSGSAVVLDSHTGEIIAMANDQTYDPTDFGKATDAQKRNRAVADTFEPGSVNKIVTAAAAVEYGLFKPDDVLQVPGFLPVADREIRDAWNHGTVPMSFTGVFAKSSNVGTLLAAQEVGQERYAEMLQKFGLGKRTQSGVPGEESGTVPPLNQWSGSTFGNLPIGQGLSMNLLQMTAMYQTIANDGLRVPPRLVRAEIAADGSRSEKQRPEGVRVVSPETAKTVRDMFRSVTQSNPRDANQNGTGAKAALPGYQIAGKTGTAQQIDPTCKCYSQVDHWITFAGILPADNPRYVVGIMLDRPQGTQFSSSAAPLFHDIAAFLTQRFQVPMSNEQTPYVQLQL</sequence>
<dbReference type="Pfam" id="PF03717">
    <property type="entry name" value="PBP_dimer"/>
    <property type="match status" value="1"/>
</dbReference>
<keyword evidence="8" id="KW-1185">Reference proteome</keyword>
<evidence type="ECO:0000256" key="4">
    <source>
        <dbReference type="SAM" id="MobiDB-lite"/>
    </source>
</evidence>
<dbReference type="Gene3D" id="3.90.1310.10">
    <property type="entry name" value="Penicillin-binding protein 2a (Domain 2)"/>
    <property type="match status" value="1"/>
</dbReference>
<accession>A0A1B2HZ07</accession>
<name>A0A1B2HZ07_9PSEU</name>
<dbReference type="KEGG" id="led:BBK82_22930"/>
<dbReference type="Gene3D" id="3.40.710.10">
    <property type="entry name" value="DD-peptidase/beta-lactamase superfamily"/>
    <property type="match status" value="1"/>
</dbReference>
<comment type="similarity">
    <text evidence="2">Belongs to the transpeptidase family.</text>
</comment>
<dbReference type="OrthoDB" id="9789078at2"/>
<evidence type="ECO:0000256" key="2">
    <source>
        <dbReference type="ARBA" id="ARBA00007171"/>
    </source>
</evidence>
<dbReference type="PANTHER" id="PTHR30627:SF1">
    <property type="entry name" value="PEPTIDOGLYCAN D,D-TRANSPEPTIDASE FTSI"/>
    <property type="match status" value="1"/>
</dbReference>
<dbReference type="GO" id="GO:0051301">
    <property type="term" value="P:cell division"/>
    <property type="evidence" value="ECO:0007669"/>
    <property type="project" value="UniProtKB-KW"/>
</dbReference>
<gene>
    <name evidence="7" type="ORF">BBK82_22930</name>
</gene>
<reference evidence="7 8" key="1">
    <citation type="submission" date="2016-07" db="EMBL/GenBank/DDBJ databases">
        <title>Complete genome sequence of the Lentzea guizhouensis DHS C013.</title>
        <authorList>
            <person name="Cao C."/>
        </authorList>
    </citation>
    <scope>NUCLEOTIDE SEQUENCE [LARGE SCALE GENOMIC DNA]</scope>
    <source>
        <strain evidence="7 8">DHS C013</strain>
    </source>
</reference>
<evidence type="ECO:0000313" key="8">
    <source>
        <dbReference type="Proteomes" id="UP000093053"/>
    </source>
</evidence>
<dbReference type="InterPro" id="IPR005311">
    <property type="entry name" value="PBP_dimer"/>
</dbReference>
<organism evidence="7 8">
    <name type="scientific">Lentzea guizhouensis</name>
    <dbReference type="NCBI Taxonomy" id="1586287"/>
    <lineage>
        <taxon>Bacteria</taxon>
        <taxon>Bacillati</taxon>
        <taxon>Actinomycetota</taxon>
        <taxon>Actinomycetes</taxon>
        <taxon>Pseudonocardiales</taxon>
        <taxon>Pseudonocardiaceae</taxon>
        <taxon>Lentzea</taxon>
    </lineage>
</organism>
<dbReference type="PANTHER" id="PTHR30627">
    <property type="entry name" value="PEPTIDOGLYCAN D,D-TRANSPEPTIDASE"/>
    <property type="match status" value="1"/>
</dbReference>
<evidence type="ECO:0000259" key="6">
    <source>
        <dbReference type="Pfam" id="PF03717"/>
    </source>
</evidence>
<feature type="region of interest" description="Disordered" evidence="4">
    <location>
        <begin position="434"/>
        <end position="453"/>
    </location>
</feature>
<dbReference type="GO" id="GO:0008658">
    <property type="term" value="F:penicillin binding"/>
    <property type="evidence" value="ECO:0007669"/>
    <property type="project" value="InterPro"/>
</dbReference>
<evidence type="ECO:0000313" key="7">
    <source>
        <dbReference type="EMBL" id="ANZ42958.1"/>
    </source>
</evidence>
<keyword evidence="3" id="KW-0472">Membrane</keyword>